<dbReference type="InterPro" id="IPR000086">
    <property type="entry name" value="NUDIX_hydrolase_dom"/>
</dbReference>
<dbReference type="InterPro" id="IPR015797">
    <property type="entry name" value="NUDIX_hydrolase-like_dom_sf"/>
</dbReference>
<evidence type="ECO:0000256" key="1">
    <source>
        <dbReference type="ARBA" id="ARBA00005582"/>
    </source>
</evidence>
<dbReference type="Gene3D" id="3.90.79.10">
    <property type="entry name" value="Nucleoside Triphosphate Pyrophosphohydrolase"/>
    <property type="match status" value="1"/>
</dbReference>
<proteinExistence type="inferred from homology"/>
<dbReference type="RefSeq" id="WP_075032293.1">
    <property type="nucleotide sequence ID" value="NZ_FONR01000023.1"/>
</dbReference>
<dbReference type="OrthoDB" id="4545744at2"/>
<organism evidence="3 4">
    <name type="scientific">Streptomyces mirabilis</name>
    <dbReference type="NCBI Taxonomy" id="68239"/>
    <lineage>
        <taxon>Bacteria</taxon>
        <taxon>Bacillati</taxon>
        <taxon>Actinomycetota</taxon>
        <taxon>Actinomycetes</taxon>
        <taxon>Kitasatosporales</taxon>
        <taxon>Streptomycetaceae</taxon>
        <taxon>Streptomyces</taxon>
    </lineage>
</organism>
<dbReference type="PANTHER" id="PTHR43736">
    <property type="entry name" value="ADP-RIBOSE PYROPHOSPHATASE"/>
    <property type="match status" value="1"/>
</dbReference>
<dbReference type="EMBL" id="FONR01000023">
    <property type="protein sequence ID" value="SFG58809.1"/>
    <property type="molecule type" value="Genomic_DNA"/>
</dbReference>
<evidence type="ECO:0000313" key="4">
    <source>
        <dbReference type="Proteomes" id="UP000181942"/>
    </source>
</evidence>
<dbReference type="Pfam" id="PF00293">
    <property type="entry name" value="NUDIX"/>
    <property type="match status" value="1"/>
</dbReference>
<evidence type="ECO:0000313" key="3">
    <source>
        <dbReference type="EMBL" id="SFG58809.1"/>
    </source>
</evidence>
<evidence type="ECO:0000259" key="2">
    <source>
        <dbReference type="PROSITE" id="PS51462"/>
    </source>
</evidence>
<dbReference type="PANTHER" id="PTHR43736:SF1">
    <property type="entry name" value="DIHYDRONEOPTERIN TRIPHOSPHATE DIPHOSPHATASE"/>
    <property type="match status" value="1"/>
</dbReference>
<dbReference type="Proteomes" id="UP000181942">
    <property type="component" value="Unassembled WGS sequence"/>
</dbReference>
<sequence length="148" mass="16384">MIECVRAVLLTPAGRLLLIRRTWPGATPYRVFPGGHVEPDDPGLRAALVREIREETGAEPQVTGLLQVLADAHQRQYFYLARIRSWSEADRTGPEFADPDRGEYRLEEVPLSIRALDALSLEPEEIAALLRDAVTAGTDLADLADPAR</sequence>
<accession>A0A1I2T3X2</accession>
<name>A0A1I2T3X2_9ACTN</name>
<protein>
    <submittedName>
        <fullName evidence="3">NUDIX domain-containing protein</fullName>
    </submittedName>
</protein>
<reference evidence="3 4" key="1">
    <citation type="submission" date="2016-10" db="EMBL/GenBank/DDBJ databases">
        <authorList>
            <person name="de Groot N.N."/>
        </authorList>
    </citation>
    <scope>NUCLEOTIDE SEQUENCE [LARGE SCALE GENOMIC DNA]</scope>
    <source>
        <strain evidence="3 4">OK461</strain>
    </source>
</reference>
<dbReference type="SUPFAM" id="SSF55811">
    <property type="entry name" value="Nudix"/>
    <property type="match status" value="1"/>
</dbReference>
<comment type="similarity">
    <text evidence="1">Belongs to the Nudix hydrolase family.</text>
</comment>
<dbReference type="PROSITE" id="PS51462">
    <property type="entry name" value="NUDIX"/>
    <property type="match status" value="1"/>
</dbReference>
<feature type="domain" description="Nudix hydrolase" evidence="2">
    <location>
        <begin position="1"/>
        <end position="126"/>
    </location>
</feature>
<gene>
    <name evidence="3" type="ORF">SAMN02787118_12380</name>
</gene>
<dbReference type="AlphaFoldDB" id="A0A1I2T3X2"/>